<keyword evidence="9" id="KW-1185">Reference proteome</keyword>
<evidence type="ECO:0000256" key="6">
    <source>
        <dbReference type="ARBA" id="ARBA00023264"/>
    </source>
</evidence>
<sequence>MFSIESKCKSVEYVSFFFLPGYRSVHRDLEAQILLVTSNERLRGQLKDERTRLLEFASTLDATALKRVDHYIPSVVRILSRFIRNFF</sequence>
<comment type="subcellular location">
    <subcellularLocation>
        <location evidence="7">Mitochondrion</location>
    </subcellularLocation>
</comment>
<comment type="function">
    <text evidence="7">Functions in the biosynthesis of the anionic phospholipids phosphatidylglycerol and cardiolipin.</text>
</comment>
<keyword evidence="4 7" id="KW-0443">Lipid metabolism</keyword>
<comment type="similarity">
    <text evidence="7">Belongs to the CDP-alcohol phosphatidyltransferase class-II family.</text>
</comment>
<dbReference type="InterPro" id="IPR016270">
    <property type="entry name" value="PGS1"/>
</dbReference>
<name>A0A2G9U669_TELCI</name>
<evidence type="ECO:0000313" key="8">
    <source>
        <dbReference type="EMBL" id="PIO65771.1"/>
    </source>
</evidence>
<evidence type="ECO:0000256" key="2">
    <source>
        <dbReference type="ARBA" id="ARBA00022679"/>
    </source>
</evidence>
<keyword evidence="2 7" id="KW-0808">Transferase</keyword>
<evidence type="ECO:0000256" key="5">
    <source>
        <dbReference type="ARBA" id="ARBA00023209"/>
    </source>
</evidence>
<evidence type="ECO:0000313" key="9">
    <source>
        <dbReference type="Proteomes" id="UP000230423"/>
    </source>
</evidence>
<comment type="pathway">
    <text evidence="7">Phospholipid metabolism; phosphatidylglycerol biosynthesis; phosphatidylglycerol from CDP-diacylglycerol: step 1/2.</text>
</comment>
<keyword evidence="1 7" id="KW-0444">Lipid biosynthesis</keyword>
<evidence type="ECO:0000256" key="7">
    <source>
        <dbReference type="RuleBase" id="RU365024"/>
    </source>
</evidence>
<dbReference type="GO" id="GO:0032049">
    <property type="term" value="P:cardiolipin biosynthetic process"/>
    <property type="evidence" value="ECO:0007669"/>
    <property type="project" value="InterPro"/>
</dbReference>
<protein>
    <recommendedName>
        <fullName evidence="7">CDP-diacylglycerol--glycerol-3-phosphate 3-phosphatidyltransferase</fullName>
        <ecNumber evidence="7">2.7.8.5</ecNumber>
    </recommendedName>
</protein>
<comment type="catalytic activity">
    <reaction evidence="7">
        <text>a CDP-1,2-diacyl-sn-glycerol + sn-glycerol 3-phosphate = a 1,2-diacyl-sn-glycero-3-phospho-(1'-sn-glycero-3'-phosphate) + CMP + H(+)</text>
        <dbReference type="Rhea" id="RHEA:12593"/>
        <dbReference type="ChEBI" id="CHEBI:15378"/>
        <dbReference type="ChEBI" id="CHEBI:57597"/>
        <dbReference type="ChEBI" id="CHEBI:58332"/>
        <dbReference type="ChEBI" id="CHEBI:60110"/>
        <dbReference type="ChEBI" id="CHEBI:60377"/>
        <dbReference type="EC" id="2.7.8.5"/>
    </reaction>
</comment>
<reference evidence="8 9" key="1">
    <citation type="submission" date="2015-09" db="EMBL/GenBank/DDBJ databases">
        <title>Draft genome of the parasitic nematode Teladorsagia circumcincta isolate WARC Sus (inbred).</title>
        <authorList>
            <person name="Mitreva M."/>
        </authorList>
    </citation>
    <scope>NUCLEOTIDE SEQUENCE [LARGE SCALE GENOMIC DNA]</scope>
    <source>
        <strain evidence="8 9">S</strain>
    </source>
</reference>
<accession>A0A2G9U669</accession>
<dbReference type="EMBL" id="KZ348746">
    <property type="protein sequence ID" value="PIO65771.1"/>
    <property type="molecule type" value="Genomic_DNA"/>
</dbReference>
<proteinExistence type="inferred from homology"/>
<dbReference type="EC" id="2.7.8.5" evidence="7"/>
<dbReference type="OrthoDB" id="10250191at2759"/>
<organism evidence="8 9">
    <name type="scientific">Teladorsagia circumcincta</name>
    <name type="common">Brown stomach worm</name>
    <name type="synonym">Ostertagia circumcincta</name>
    <dbReference type="NCBI Taxonomy" id="45464"/>
    <lineage>
        <taxon>Eukaryota</taxon>
        <taxon>Metazoa</taxon>
        <taxon>Ecdysozoa</taxon>
        <taxon>Nematoda</taxon>
        <taxon>Chromadorea</taxon>
        <taxon>Rhabditida</taxon>
        <taxon>Rhabditina</taxon>
        <taxon>Rhabditomorpha</taxon>
        <taxon>Strongyloidea</taxon>
        <taxon>Trichostrongylidae</taxon>
        <taxon>Teladorsagia</taxon>
    </lineage>
</organism>
<dbReference type="PANTHER" id="PTHR12586">
    <property type="entry name" value="CDP-DIACYLGLYCEROL--SERINE O-PHOSPHATIDYLTRANSFERASE"/>
    <property type="match status" value="1"/>
</dbReference>
<keyword evidence="5 7" id="KW-0594">Phospholipid biosynthesis</keyword>
<evidence type="ECO:0000256" key="1">
    <source>
        <dbReference type="ARBA" id="ARBA00022516"/>
    </source>
</evidence>
<evidence type="ECO:0000256" key="4">
    <source>
        <dbReference type="ARBA" id="ARBA00023098"/>
    </source>
</evidence>
<keyword evidence="7" id="KW-0067">ATP-binding</keyword>
<dbReference type="Proteomes" id="UP000230423">
    <property type="component" value="Unassembled WGS sequence"/>
</dbReference>
<dbReference type="GO" id="GO:0005739">
    <property type="term" value="C:mitochondrion"/>
    <property type="evidence" value="ECO:0007669"/>
    <property type="project" value="UniProtKB-SubCell"/>
</dbReference>
<keyword evidence="6 7" id="KW-1208">Phospholipid metabolism</keyword>
<dbReference type="GO" id="GO:0008444">
    <property type="term" value="F:CDP-diacylglycerol-glycerol-3-phosphate 3-phosphatidyltransferase activity"/>
    <property type="evidence" value="ECO:0007669"/>
    <property type="project" value="UniProtKB-EC"/>
</dbReference>
<keyword evidence="7" id="KW-0547">Nucleotide-binding</keyword>
<keyword evidence="3" id="KW-0677">Repeat</keyword>
<dbReference type="Gene3D" id="3.30.870.10">
    <property type="entry name" value="Endonuclease Chain A"/>
    <property type="match status" value="1"/>
</dbReference>
<keyword evidence="7" id="KW-0496">Mitochondrion</keyword>
<dbReference type="GO" id="GO:0005524">
    <property type="term" value="F:ATP binding"/>
    <property type="evidence" value="ECO:0007669"/>
    <property type="project" value="UniProtKB-KW"/>
</dbReference>
<dbReference type="PANTHER" id="PTHR12586:SF1">
    <property type="entry name" value="CDP-DIACYLGLYCEROL--GLYCEROL-3-PHOSPHATE 3-PHOSPHATIDYLTRANSFERASE, MITOCHONDRIAL"/>
    <property type="match status" value="1"/>
</dbReference>
<dbReference type="AlphaFoldDB" id="A0A2G9U669"/>
<evidence type="ECO:0000256" key="3">
    <source>
        <dbReference type="ARBA" id="ARBA00022737"/>
    </source>
</evidence>
<gene>
    <name evidence="8" type="ORF">TELCIR_12542</name>
</gene>